<organism evidence="10 12">
    <name type="scientific">Oerskovia enterophila</name>
    <dbReference type="NCBI Taxonomy" id="43678"/>
    <lineage>
        <taxon>Bacteria</taxon>
        <taxon>Bacillati</taxon>
        <taxon>Actinomycetota</taxon>
        <taxon>Actinomycetes</taxon>
        <taxon>Micrococcales</taxon>
        <taxon>Cellulomonadaceae</taxon>
        <taxon>Oerskovia</taxon>
    </lineage>
</organism>
<dbReference type="SUPFAM" id="SSF82866">
    <property type="entry name" value="Multidrug efflux transporter AcrB transmembrane domain"/>
    <property type="match status" value="2"/>
</dbReference>
<evidence type="ECO:0000313" key="10">
    <source>
        <dbReference type="EMBL" id="KZM34831.1"/>
    </source>
</evidence>
<evidence type="ECO:0000256" key="4">
    <source>
        <dbReference type="ARBA" id="ARBA00022692"/>
    </source>
</evidence>
<feature type="transmembrane region" description="Helical" evidence="8">
    <location>
        <begin position="525"/>
        <end position="545"/>
    </location>
</feature>
<protein>
    <submittedName>
        <fullName evidence="10">Membrane transport protein mmpL8</fullName>
    </submittedName>
</protein>
<feature type="transmembrane region" description="Helical" evidence="8">
    <location>
        <begin position="239"/>
        <end position="261"/>
    </location>
</feature>
<dbReference type="InterPro" id="IPR004869">
    <property type="entry name" value="MMPL_dom"/>
</dbReference>
<comment type="subcellular location">
    <subcellularLocation>
        <location evidence="1">Cell membrane</location>
        <topology evidence="1">Multi-pass membrane protein</topology>
    </subcellularLocation>
</comment>
<evidence type="ECO:0000256" key="8">
    <source>
        <dbReference type="SAM" id="Phobius"/>
    </source>
</evidence>
<dbReference type="AlphaFoldDB" id="A0A163R3X1"/>
<dbReference type="Proteomes" id="UP000076447">
    <property type="component" value="Unassembled WGS sequence"/>
</dbReference>
<dbReference type="PATRIC" id="fig|43678.3.peg.2518"/>
<dbReference type="GO" id="GO:0005886">
    <property type="term" value="C:plasma membrane"/>
    <property type="evidence" value="ECO:0007669"/>
    <property type="project" value="UniProtKB-SubCell"/>
</dbReference>
<feature type="transmembrane region" description="Helical" evidence="8">
    <location>
        <begin position="584"/>
        <end position="603"/>
    </location>
</feature>
<feature type="transmembrane region" description="Helical" evidence="8">
    <location>
        <begin position="368"/>
        <end position="388"/>
    </location>
</feature>
<feature type="transmembrane region" description="Helical" evidence="8">
    <location>
        <begin position="206"/>
        <end position="227"/>
    </location>
</feature>
<dbReference type="InterPro" id="IPR050545">
    <property type="entry name" value="Mycobact_MmpL"/>
</dbReference>
<comment type="similarity">
    <text evidence="2">Belongs to the resistance-nodulation-cell division (RND) (TC 2.A.6) family. MmpL subfamily.</text>
</comment>
<feature type="region of interest" description="Disordered" evidence="7">
    <location>
        <begin position="697"/>
        <end position="724"/>
    </location>
</feature>
<dbReference type="Pfam" id="PF03176">
    <property type="entry name" value="MMPL"/>
    <property type="match status" value="2"/>
</dbReference>
<dbReference type="Gene3D" id="1.20.1640.10">
    <property type="entry name" value="Multidrug efflux transporter AcrB transmembrane domain"/>
    <property type="match status" value="2"/>
</dbReference>
<feature type="transmembrane region" description="Helical" evidence="8">
    <location>
        <begin position="182"/>
        <end position="199"/>
    </location>
</feature>
<evidence type="ECO:0000256" key="7">
    <source>
        <dbReference type="SAM" id="MobiDB-lite"/>
    </source>
</evidence>
<feature type="transmembrane region" description="Helical" evidence="8">
    <location>
        <begin position="550"/>
        <end position="572"/>
    </location>
</feature>
<keyword evidence="4 8" id="KW-0812">Transmembrane</keyword>
<keyword evidence="13" id="KW-1185">Reference proteome</keyword>
<feature type="transmembrane region" description="Helical" evidence="8">
    <location>
        <begin position="659"/>
        <end position="681"/>
    </location>
</feature>
<dbReference type="EMBL" id="LRIE01000076">
    <property type="protein sequence ID" value="KZM34831.1"/>
    <property type="molecule type" value="Genomic_DNA"/>
</dbReference>
<evidence type="ECO:0000256" key="3">
    <source>
        <dbReference type="ARBA" id="ARBA00022475"/>
    </source>
</evidence>
<evidence type="ECO:0000313" key="11">
    <source>
        <dbReference type="EMBL" id="OCI31265.1"/>
    </source>
</evidence>
<accession>A0A163R3X1</accession>
<keyword evidence="3" id="KW-1003">Cell membrane</keyword>
<keyword evidence="6 8" id="KW-0472">Membrane</keyword>
<feature type="transmembrane region" description="Helical" evidence="8">
    <location>
        <begin position="12"/>
        <end position="31"/>
    </location>
</feature>
<keyword evidence="5 8" id="KW-1133">Transmembrane helix</keyword>
<dbReference type="InterPro" id="IPR000731">
    <property type="entry name" value="SSD"/>
</dbReference>
<dbReference type="OrthoDB" id="2365435at2"/>
<dbReference type="Proteomes" id="UP000093412">
    <property type="component" value="Unassembled WGS sequence"/>
</dbReference>
<reference evidence="11 13" key="2">
    <citation type="submission" date="2016-06" db="EMBL/GenBank/DDBJ databases">
        <title>Genome sequence of Oerskovia enterophila DSM 43852.</title>
        <authorList>
            <person name="Poehlein A."/>
            <person name="Jag V."/>
            <person name="Bengelsdorf F.R."/>
            <person name="Daniel R."/>
            <person name="Duerre P."/>
        </authorList>
    </citation>
    <scope>NUCLEOTIDE SEQUENCE [LARGE SCALE GENOMIC DNA]</scope>
    <source>
        <strain evidence="11 13">DSM 43852</strain>
    </source>
</reference>
<evidence type="ECO:0000259" key="9">
    <source>
        <dbReference type="PROSITE" id="PS50156"/>
    </source>
</evidence>
<evidence type="ECO:0000256" key="2">
    <source>
        <dbReference type="ARBA" id="ARBA00010157"/>
    </source>
</evidence>
<comment type="caution">
    <text evidence="10">The sequence shown here is derived from an EMBL/GenBank/DDBJ whole genome shotgun (WGS) entry which is preliminary data.</text>
</comment>
<dbReference type="EMBL" id="MAQA01000021">
    <property type="protein sequence ID" value="OCI31265.1"/>
    <property type="molecule type" value="Genomic_DNA"/>
</dbReference>
<feature type="transmembrane region" description="Helical" evidence="8">
    <location>
        <begin position="630"/>
        <end position="653"/>
    </location>
</feature>
<reference evidence="10 12" key="1">
    <citation type="submission" date="2016-01" db="EMBL/GenBank/DDBJ databases">
        <title>Genome sequence of Oerskovia enterophila VJag, an agar and cellulose degrading bacterium.</title>
        <authorList>
            <person name="Poehlein A."/>
            <person name="Jag V."/>
            <person name="Bengelsdorf F."/>
            <person name="Duerre P."/>
            <person name="Daniel R."/>
        </authorList>
    </citation>
    <scope>NUCLEOTIDE SEQUENCE [LARGE SCALE GENOMIC DNA]</scope>
    <source>
        <strain evidence="10 12">VJag</strain>
    </source>
</reference>
<gene>
    <name evidence="10" type="primary">mmpL8</name>
    <name evidence="11" type="ORF">OERS_20850</name>
    <name evidence="10" type="ORF">OJAG_24110</name>
</gene>
<evidence type="ECO:0000313" key="13">
    <source>
        <dbReference type="Proteomes" id="UP000093412"/>
    </source>
</evidence>
<dbReference type="RefSeq" id="WP_068625686.1">
    <property type="nucleotide sequence ID" value="NZ_LRIE01000076.1"/>
</dbReference>
<sequence length="724" mass="74075">MFGSIARTVIAHPWRVIGTWIVLAAAVIVFAPSLDDYTTGNQQSFLPSTFESVEAQAAGDASFPAQSGATGSLVVVRDDGAALTAADQTTVAGLATTLGTDAIPGVVSVQETPQSLSTDGLTAALSVAFDGQPGDEAVDDAVPALRTASDQALAGSGLTSALTGNAAIQVDTTSAYASAERTITIATVLLIVLLLGLVFRSPLIAVIPIVVIGVVLSVVTGLTALLADLLDFQVSDTLQPILVVVLFGIGTDYIVFVLFRYREHLRRGETHREALEASVGVVGRVVASSALTVIGAFAALLFARLESLSTLAPGLIVAVAVMLLTALTLIPALFALLGRSLFWPLGPGREPARSPFAAVGRFTARRPVVPALGVGAVLVVLTLFASGYQATYDTLDELPASTASRQAYTTLDASFPAGALSPTQVYVVGSAPLDPTALTTLATSLSAVPGVSTVAPPSVTTDGTAALVTVVLADDPYSDAAMATVEGPLREAAHGSVPGAEVYVGGQTSAFVDVRDQLRADTGRVFPIAAVIIVVILGLLLTALLGAVNLLVCVALTFTATLGAVVLLYLHALGYGGIDFSIPIVLYLFVVAIGTDYNILIAARMHEEYRAGAGAREAARTAITHDAPTAAAAGIILACTFASLMLTGIANLAELGFGVAVGIVVAAFLMAPLLVPALSALEGRAFWWPTRRHADVGHTASERAPGQAQEPTAQDPTAGMSPAS</sequence>
<dbReference type="PANTHER" id="PTHR33406">
    <property type="entry name" value="MEMBRANE PROTEIN MJ1562-RELATED"/>
    <property type="match status" value="1"/>
</dbReference>
<feature type="transmembrane region" description="Helical" evidence="8">
    <location>
        <begin position="281"/>
        <end position="303"/>
    </location>
</feature>
<evidence type="ECO:0000256" key="6">
    <source>
        <dbReference type="ARBA" id="ARBA00023136"/>
    </source>
</evidence>
<dbReference type="PANTHER" id="PTHR33406:SF6">
    <property type="entry name" value="MEMBRANE PROTEIN YDGH-RELATED"/>
    <property type="match status" value="1"/>
</dbReference>
<evidence type="ECO:0000256" key="5">
    <source>
        <dbReference type="ARBA" id="ARBA00022989"/>
    </source>
</evidence>
<dbReference type="PROSITE" id="PS50156">
    <property type="entry name" value="SSD"/>
    <property type="match status" value="1"/>
</dbReference>
<proteinExistence type="inferred from homology"/>
<evidence type="ECO:0000256" key="1">
    <source>
        <dbReference type="ARBA" id="ARBA00004651"/>
    </source>
</evidence>
<feature type="transmembrane region" description="Helical" evidence="8">
    <location>
        <begin position="315"/>
        <end position="337"/>
    </location>
</feature>
<evidence type="ECO:0000313" key="12">
    <source>
        <dbReference type="Proteomes" id="UP000076447"/>
    </source>
</evidence>
<feature type="domain" description="SSD" evidence="9">
    <location>
        <begin position="204"/>
        <end position="336"/>
    </location>
</feature>
<name>A0A163R3X1_9CELL</name>
<dbReference type="STRING" id="43678.OJAG_24110"/>